<evidence type="ECO:0000313" key="6">
    <source>
        <dbReference type="Proteomes" id="UP000009222"/>
    </source>
</evidence>
<dbReference type="SUPFAM" id="SSF52218">
    <property type="entry name" value="Flavoproteins"/>
    <property type="match status" value="1"/>
</dbReference>
<gene>
    <name evidence="5" type="ordered locus">TREAZ_1537</name>
</gene>
<keyword evidence="3" id="KW-1133">Transmembrane helix</keyword>
<sequence>MYYTIYIYWIKFVKFFLRFFIFLEILWIDKFQAMIHDHAMKYLIITGNPKKDGLCHLEEEELIKGCKDGGADAETLNVGKLGRCHVCGDGWGSCRTEHRCSFGGDGFDEAREKVKQADAFCFITPVYWGEMAEGLKSFFDRLRRCEATWQFEGKAAESAFGGKQVLLVASPGGSGNGLLSCLEQMDRFCRHTGAQIFDYIGVNRWNHDYKKKAIYAAARAMAEGREAGKSI</sequence>
<dbReference type="HOGENOM" id="CLU_050993_6_0_12"/>
<dbReference type="InterPro" id="IPR029039">
    <property type="entry name" value="Flavoprotein-like_sf"/>
</dbReference>
<evidence type="ECO:0000256" key="3">
    <source>
        <dbReference type="SAM" id="Phobius"/>
    </source>
</evidence>
<dbReference type="PANTHER" id="PTHR43278">
    <property type="entry name" value="NAD(P)H-DEPENDENT FMN-CONTAINING OXIDOREDUCTASE YWQN-RELATED"/>
    <property type="match status" value="1"/>
</dbReference>
<dbReference type="InterPro" id="IPR051796">
    <property type="entry name" value="ISF_SsuE-like"/>
</dbReference>
<protein>
    <submittedName>
        <fullName evidence="5">Iron-sulfur flavoprotein</fullName>
    </submittedName>
</protein>
<dbReference type="Pfam" id="PF03358">
    <property type="entry name" value="FMN_red"/>
    <property type="match status" value="1"/>
</dbReference>
<keyword evidence="1" id="KW-0285">Flavoprotein</keyword>
<keyword evidence="3" id="KW-0472">Membrane</keyword>
<dbReference type="KEGG" id="taz:TREAZ_1537"/>
<dbReference type="EMBL" id="CP001841">
    <property type="protein sequence ID" value="AEF80198.1"/>
    <property type="molecule type" value="Genomic_DNA"/>
</dbReference>
<dbReference type="InterPro" id="IPR005025">
    <property type="entry name" value="FMN_Rdtase-like_dom"/>
</dbReference>
<dbReference type="InParanoid" id="F5YE17"/>
<dbReference type="GO" id="GO:0016491">
    <property type="term" value="F:oxidoreductase activity"/>
    <property type="evidence" value="ECO:0007669"/>
    <property type="project" value="InterPro"/>
</dbReference>
<keyword evidence="3" id="KW-0812">Transmembrane</keyword>
<reference evidence="6" key="1">
    <citation type="submission" date="2009-12" db="EMBL/GenBank/DDBJ databases">
        <title>Complete sequence of Treponema azotonutricium strain ZAS-9.</title>
        <authorList>
            <person name="Tetu S.G."/>
            <person name="Matson E."/>
            <person name="Ren Q."/>
            <person name="Seshadri R."/>
            <person name="Elbourne L."/>
            <person name="Hassan K.A."/>
            <person name="Durkin A."/>
            <person name="Radune D."/>
            <person name="Mohamoud Y."/>
            <person name="Shay R."/>
            <person name="Jin S."/>
            <person name="Zhang X."/>
            <person name="Lucey K."/>
            <person name="Ballor N.R."/>
            <person name="Ottesen E."/>
            <person name="Rosenthal R."/>
            <person name="Allen A."/>
            <person name="Leadbetter J.R."/>
            <person name="Paulsen I.T."/>
        </authorList>
    </citation>
    <scope>NUCLEOTIDE SEQUENCE [LARGE SCALE GENOMIC DNA]</scope>
    <source>
        <strain evidence="6">ATCC BAA-888 / DSM 13862 / ZAS-9</strain>
    </source>
</reference>
<name>F5YE17_LEAAZ</name>
<organism evidence="5 6">
    <name type="scientific">Leadbettera azotonutricia (strain ATCC BAA-888 / DSM 13862 / ZAS-9)</name>
    <name type="common">Treponema azotonutricium</name>
    <dbReference type="NCBI Taxonomy" id="545695"/>
    <lineage>
        <taxon>Bacteria</taxon>
        <taxon>Pseudomonadati</taxon>
        <taxon>Spirochaetota</taxon>
        <taxon>Spirochaetia</taxon>
        <taxon>Spirochaetales</taxon>
        <taxon>Breznakiellaceae</taxon>
        <taxon>Leadbettera</taxon>
    </lineage>
</organism>
<dbReference type="STRING" id="545695.TREAZ_1537"/>
<feature type="transmembrane region" description="Helical" evidence="3">
    <location>
        <begin position="6"/>
        <end position="28"/>
    </location>
</feature>
<keyword evidence="2" id="KW-0288">FMN</keyword>
<evidence type="ECO:0000313" key="5">
    <source>
        <dbReference type="EMBL" id="AEF80198.1"/>
    </source>
</evidence>
<proteinExistence type="predicted"/>
<dbReference type="PANTHER" id="PTHR43278:SF1">
    <property type="entry name" value="IRON-SULFUR FLAVOPROTEIN MJ1083"/>
    <property type="match status" value="1"/>
</dbReference>
<reference evidence="5 6" key="2">
    <citation type="journal article" date="2011" name="ISME J.">
        <title>RNA-seq reveals cooperative metabolic interactions between two termite-gut spirochete species in co-culture.</title>
        <authorList>
            <person name="Rosenthal A.Z."/>
            <person name="Matson E.G."/>
            <person name="Eldar A."/>
            <person name="Leadbetter J.R."/>
        </authorList>
    </citation>
    <scope>NUCLEOTIDE SEQUENCE [LARGE SCALE GENOMIC DNA]</scope>
    <source>
        <strain evidence="6">ATCC BAA-888 / DSM 13862 / ZAS-9</strain>
    </source>
</reference>
<dbReference type="Gene3D" id="3.40.50.360">
    <property type="match status" value="1"/>
</dbReference>
<accession>F5YE17</accession>
<evidence type="ECO:0000256" key="2">
    <source>
        <dbReference type="ARBA" id="ARBA00022643"/>
    </source>
</evidence>
<feature type="domain" description="NADPH-dependent FMN reductase-like" evidence="4">
    <location>
        <begin position="40"/>
        <end position="195"/>
    </location>
</feature>
<evidence type="ECO:0000259" key="4">
    <source>
        <dbReference type="Pfam" id="PF03358"/>
    </source>
</evidence>
<dbReference type="Proteomes" id="UP000009222">
    <property type="component" value="Chromosome"/>
</dbReference>
<evidence type="ECO:0000256" key="1">
    <source>
        <dbReference type="ARBA" id="ARBA00022630"/>
    </source>
</evidence>
<keyword evidence="6" id="KW-1185">Reference proteome</keyword>
<dbReference type="eggNOG" id="COG0655">
    <property type="taxonomic scope" value="Bacteria"/>
</dbReference>
<dbReference type="AlphaFoldDB" id="F5YE17"/>